<keyword evidence="5 6" id="KW-0472">Membrane</keyword>
<feature type="transmembrane region" description="Helical" evidence="6">
    <location>
        <begin position="359"/>
        <end position="377"/>
    </location>
</feature>
<feature type="transmembrane region" description="Helical" evidence="6">
    <location>
        <begin position="231"/>
        <end position="252"/>
    </location>
</feature>
<feature type="transmembrane region" description="Helical" evidence="6">
    <location>
        <begin position="471"/>
        <end position="488"/>
    </location>
</feature>
<gene>
    <name evidence="7" type="ORF">EDC17_104319</name>
</gene>
<dbReference type="Proteomes" id="UP000295197">
    <property type="component" value="Unassembled WGS sequence"/>
</dbReference>
<feature type="transmembrane region" description="Helical" evidence="6">
    <location>
        <begin position="197"/>
        <end position="219"/>
    </location>
</feature>
<sequence length="500" mass="56893">MSAIKKFLSDTVIYGMTTIVARVLNFLLTPFFVKKFEASLYGVFTYLYSYAALINAFLAFGMETTYFRYLQKVEPKDKEKVFNNSFIITLFATVLFVASMFIFSDPIASWIQSVDLAKEEYITFVKFFAVILGADALAVVPFARLRAEGRPIRYGAIKLINIFILVFCNLFLLYWLPTLMENSSFWQSLASGWYREGWLGNVFISNLIASVVTLILLIPQIAKFSFRVDAALLKSMLSYSFPILIANISFIINEHLDKMMFPKLIPTAQGETDLGIYGAVAKLAIFLNLFVTAFRLGAEPFFFSYAKNENARQVYAKIMEYFVMAMVVVMVGLCANLDWIKYFIKGGELQQDVYWSGLYIVPILLLNNVLLGIYMNLSVWYRLSDQTRYGLYISGIGAIITVILNLSLIPSFSYFGAAVSTTITYLFMVGISYYLGQKNYPIPYNTLKCVSYLLVGAVATLIMYYLFESNIWLNNALFVVLMLVLIYSERKIIKTIVAKL</sequence>
<dbReference type="PANTHER" id="PTHR30250">
    <property type="entry name" value="PST FAMILY PREDICTED COLANIC ACID TRANSPORTER"/>
    <property type="match status" value="1"/>
</dbReference>
<dbReference type="PANTHER" id="PTHR30250:SF11">
    <property type="entry name" value="O-ANTIGEN TRANSPORTER-RELATED"/>
    <property type="match status" value="1"/>
</dbReference>
<dbReference type="EMBL" id="SMBZ01000043">
    <property type="protein sequence ID" value="TCV09383.1"/>
    <property type="molecule type" value="Genomic_DNA"/>
</dbReference>
<dbReference type="GO" id="GO:0005886">
    <property type="term" value="C:plasma membrane"/>
    <property type="evidence" value="ECO:0007669"/>
    <property type="project" value="UniProtKB-SubCell"/>
</dbReference>
<accession>A0A4R3VX73</accession>
<name>A0A4R3VX73_9SPHI</name>
<feature type="transmembrane region" description="Helical" evidence="6">
    <location>
        <begin position="123"/>
        <end position="143"/>
    </location>
</feature>
<feature type="transmembrane region" description="Helical" evidence="6">
    <location>
        <begin position="12"/>
        <end position="33"/>
    </location>
</feature>
<keyword evidence="2" id="KW-1003">Cell membrane</keyword>
<feature type="transmembrane region" description="Helical" evidence="6">
    <location>
        <begin position="39"/>
        <end position="60"/>
    </location>
</feature>
<evidence type="ECO:0000313" key="8">
    <source>
        <dbReference type="Proteomes" id="UP000295197"/>
    </source>
</evidence>
<feature type="transmembrane region" description="Helical" evidence="6">
    <location>
        <begin position="447"/>
        <end position="465"/>
    </location>
</feature>
<feature type="transmembrane region" description="Helical" evidence="6">
    <location>
        <begin position="274"/>
        <end position="297"/>
    </location>
</feature>
<evidence type="ECO:0000313" key="7">
    <source>
        <dbReference type="EMBL" id="TCV09383.1"/>
    </source>
</evidence>
<feature type="transmembrane region" description="Helical" evidence="6">
    <location>
        <begin position="389"/>
        <end position="408"/>
    </location>
</feature>
<evidence type="ECO:0000256" key="5">
    <source>
        <dbReference type="ARBA" id="ARBA00023136"/>
    </source>
</evidence>
<keyword evidence="8" id="KW-1185">Reference proteome</keyword>
<organism evidence="7 8">
    <name type="scientific">Sphingobacterium alimentarium</name>
    <dbReference type="NCBI Taxonomy" id="797292"/>
    <lineage>
        <taxon>Bacteria</taxon>
        <taxon>Pseudomonadati</taxon>
        <taxon>Bacteroidota</taxon>
        <taxon>Sphingobacteriia</taxon>
        <taxon>Sphingobacteriales</taxon>
        <taxon>Sphingobacteriaceae</taxon>
        <taxon>Sphingobacterium</taxon>
    </lineage>
</organism>
<feature type="transmembrane region" description="Helical" evidence="6">
    <location>
        <begin position="318"/>
        <end position="339"/>
    </location>
</feature>
<dbReference type="InterPro" id="IPR050833">
    <property type="entry name" value="Poly_Biosynth_Transport"/>
</dbReference>
<evidence type="ECO:0000256" key="4">
    <source>
        <dbReference type="ARBA" id="ARBA00022989"/>
    </source>
</evidence>
<comment type="caution">
    <text evidence="7">The sequence shown here is derived from an EMBL/GenBank/DDBJ whole genome shotgun (WGS) entry which is preliminary data.</text>
</comment>
<evidence type="ECO:0000256" key="1">
    <source>
        <dbReference type="ARBA" id="ARBA00004651"/>
    </source>
</evidence>
<feature type="transmembrane region" description="Helical" evidence="6">
    <location>
        <begin position="155"/>
        <end position="177"/>
    </location>
</feature>
<keyword evidence="3 6" id="KW-0812">Transmembrane</keyword>
<evidence type="ECO:0000256" key="6">
    <source>
        <dbReference type="SAM" id="Phobius"/>
    </source>
</evidence>
<proteinExistence type="predicted"/>
<feature type="transmembrane region" description="Helical" evidence="6">
    <location>
        <begin position="414"/>
        <end position="435"/>
    </location>
</feature>
<protein>
    <submittedName>
        <fullName evidence="7">O-antigen/teichoic acid export membrane protein</fullName>
    </submittedName>
</protein>
<feature type="transmembrane region" description="Helical" evidence="6">
    <location>
        <begin position="81"/>
        <end position="103"/>
    </location>
</feature>
<comment type="subcellular location">
    <subcellularLocation>
        <location evidence="1">Cell membrane</location>
        <topology evidence="1">Multi-pass membrane protein</topology>
    </subcellularLocation>
</comment>
<evidence type="ECO:0000256" key="2">
    <source>
        <dbReference type="ARBA" id="ARBA00022475"/>
    </source>
</evidence>
<keyword evidence="4 6" id="KW-1133">Transmembrane helix</keyword>
<reference evidence="7 8" key="1">
    <citation type="submission" date="2019-03" db="EMBL/GenBank/DDBJ databases">
        <title>Genomic Encyclopedia of Type Strains, Phase IV (KMG-IV): sequencing the most valuable type-strain genomes for metagenomic binning, comparative biology and taxonomic classification.</title>
        <authorList>
            <person name="Goeker M."/>
        </authorList>
    </citation>
    <scope>NUCLEOTIDE SEQUENCE [LARGE SCALE GENOMIC DNA]</scope>
    <source>
        <strain evidence="7 8">DSM 22362</strain>
    </source>
</reference>
<evidence type="ECO:0000256" key="3">
    <source>
        <dbReference type="ARBA" id="ARBA00022692"/>
    </source>
</evidence>
<dbReference type="AlphaFoldDB" id="A0A4R3VX73"/>